<organism evidence="1 2">
    <name type="scientific">Dysgonomonas hofstadii</name>
    <dbReference type="NCBI Taxonomy" id="637886"/>
    <lineage>
        <taxon>Bacteria</taxon>
        <taxon>Pseudomonadati</taxon>
        <taxon>Bacteroidota</taxon>
        <taxon>Bacteroidia</taxon>
        <taxon>Bacteroidales</taxon>
        <taxon>Dysgonomonadaceae</taxon>
        <taxon>Dysgonomonas</taxon>
    </lineage>
</organism>
<sequence>MLYKEIILPERLSLYDSNLLKMKIYTADTYGINIEAVIKLGYPSGVYLKLIFKQISEFLFFWSEEYDFYVIESYKLLRSDNGIYCSFDPADRDISASENDGAVIKCSEIEGYSSSCIEFSNPRKINFNI</sequence>
<protein>
    <submittedName>
        <fullName evidence="1">Uncharacterized protein</fullName>
    </submittedName>
</protein>
<proteinExistence type="predicted"/>
<dbReference type="Proteomes" id="UP000555103">
    <property type="component" value="Unassembled WGS sequence"/>
</dbReference>
<dbReference type="RefSeq" id="WP_183309111.1">
    <property type="nucleotide sequence ID" value="NZ_JACIEP010000030.1"/>
</dbReference>
<gene>
    <name evidence="1" type="ORF">GGR21_004260</name>
</gene>
<evidence type="ECO:0000313" key="1">
    <source>
        <dbReference type="EMBL" id="MBB4038326.1"/>
    </source>
</evidence>
<reference evidence="1 2" key="1">
    <citation type="submission" date="2020-08" db="EMBL/GenBank/DDBJ databases">
        <title>Genomic Encyclopedia of Type Strains, Phase IV (KMG-IV): sequencing the most valuable type-strain genomes for metagenomic binning, comparative biology and taxonomic classification.</title>
        <authorList>
            <person name="Goeker M."/>
        </authorList>
    </citation>
    <scope>NUCLEOTIDE SEQUENCE [LARGE SCALE GENOMIC DNA]</scope>
    <source>
        <strain evidence="1 2">DSM 104969</strain>
    </source>
</reference>
<name>A0A840CSC8_9BACT</name>
<dbReference type="EMBL" id="JACIEP010000030">
    <property type="protein sequence ID" value="MBB4038326.1"/>
    <property type="molecule type" value="Genomic_DNA"/>
</dbReference>
<dbReference type="AlphaFoldDB" id="A0A840CSC8"/>
<evidence type="ECO:0000313" key="2">
    <source>
        <dbReference type="Proteomes" id="UP000555103"/>
    </source>
</evidence>
<accession>A0A840CSC8</accession>
<comment type="caution">
    <text evidence="1">The sequence shown here is derived from an EMBL/GenBank/DDBJ whole genome shotgun (WGS) entry which is preliminary data.</text>
</comment>
<keyword evidence="2" id="KW-1185">Reference proteome</keyword>